<evidence type="ECO:0000313" key="2">
    <source>
        <dbReference type="Proteomes" id="UP000030491"/>
    </source>
</evidence>
<dbReference type="EMBL" id="JNAJ01000004">
    <property type="protein sequence ID" value="KGF93182.1"/>
    <property type="molecule type" value="Genomic_DNA"/>
</dbReference>
<dbReference type="GO" id="GO:0004519">
    <property type="term" value="F:endonuclease activity"/>
    <property type="evidence" value="ECO:0007669"/>
    <property type="project" value="UniProtKB-KW"/>
</dbReference>
<dbReference type="Proteomes" id="UP000030491">
    <property type="component" value="Unassembled WGS sequence"/>
</dbReference>
<keyword evidence="1" id="KW-0378">Hydrolase</keyword>
<accession>A0A0A1ZUC9</accession>
<sequence>MENFNINNISNQNRQFELFGSNTNTSINFQHTNNLKIEGETLTEWRKKIHNHQLKISEDSQNKNMQQTILPIKKISYEKKIDPFSLQPLSLNFWRTNQHIHNGPAMYFVIDTMINSKIILYIGETNSANKRWKGEHDCKNYLTNYKEALADNNLSSHQDIRFYLDVPKEVKLRRKLEQQLIYLWLPPFNKETRDRWTTTFTNN</sequence>
<keyword evidence="1" id="KW-0255">Endonuclease</keyword>
<proteinExistence type="predicted"/>
<dbReference type="OrthoDB" id="508938at2"/>
<organism evidence="1 2">
    <name type="scientific">Prochlorococcus marinus str. MIT 9116</name>
    <dbReference type="NCBI Taxonomy" id="167544"/>
    <lineage>
        <taxon>Bacteria</taxon>
        <taxon>Bacillati</taxon>
        <taxon>Cyanobacteriota</taxon>
        <taxon>Cyanophyceae</taxon>
        <taxon>Synechococcales</taxon>
        <taxon>Prochlorococcaceae</taxon>
        <taxon>Prochlorococcus</taxon>
    </lineage>
</organism>
<name>A0A0A1ZUC9_PROMR</name>
<reference evidence="2" key="1">
    <citation type="journal article" date="2014" name="Sci. Data">
        <title>Genomes of diverse isolates of the marine cyanobacterium Prochlorococcus.</title>
        <authorList>
            <person name="Biller S."/>
            <person name="Berube P."/>
            <person name="Thompson J."/>
            <person name="Kelly L."/>
            <person name="Roggensack S."/>
            <person name="Awad L."/>
            <person name="Roache-Johnson K."/>
            <person name="Ding H."/>
            <person name="Giovannoni S.J."/>
            <person name="Moore L.R."/>
            <person name="Chisholm S.W."/>
        </authorList>
    </citation>
    <scope>NUCLEOTIDE SEQUENCE [LARGE SCALE GENOMIC DNA]</scope>
</reference>
<protein>
    <submittedName>
        <fullName evidence="1">Cyanobacteria-specific protein containing UvrC-like endonuclease domain</fullName>
    </submittedName>
</protein>
<dbReference type="AlphaFoldDB" id="A0A0A1ZUC9"/>
<comment type="caution">
    <text evidence="1">The sequence shown here is derived from an EMBL/GenBank/DDBJ whole genome shotgun (WGS) entry which is preliminary data.</text>
</comment>
<keyword evidence="1" id="KW-0540">Nuclease</keyword>
<gene>
    <name evidence="1" type="ORF">EU93_0358</name>
</gene>
<evidence type="ECO:0000313" key="1">
    <source>
        <dbReference type="EMBL" id="KGF93182.1"/>
    </source>
</evidence>
<dbReference type="RefSeq" id="WP_032513135.1">
    <property type="nucleotide sequence ID" value="NZ_JNAJ01000004.1"/>
</dbReference>